<dbReference type="RefSeq" id="WP_154808525.1">
    <property type="nucleotide sequence ID" value="NZ_VIAQ01000006.1"/>
</dbReference>
<sequence>MKARIFLTIIFALFLVTSQVQASENQSDESVSDEAIDQLIQELGNSNTTIKSNAAKSLVNIGDPAVEPLITALNDENYDVRENAALVLGKIGNETAIEPLITALSEQEWEETQEEEEFGRALETALGSFGEPAVEPLAEFLKEKEYSHSVGHAIAALEPIGEPAVPVLVQLLYTELRVEAAYHLRMIGEPAEDYLIPLLSDANPQVRDRAAEALIGTTNPDAIEPLTKLLDDENEYARNKARRALEIMENQSPETESFLYGREREFFVEDEKREWLSSLEPIVKGRSEYIMPYFYPDGPVIGYGLNFQGYLIVDLLIGSEVNESLMAEIYSVIDEEALKNGVEEVPVLFSFESMPVPDEAVDEDVAIDGSLELTTSTNTLNEPLLKGFMSMILIILIIGLLLSRKT</sequence>
<dbReference type="AlphaFoldDB" id="A0A7Z8KRZ9"/>
<evidence type="ECO:0000313" key="3">
    <source>
        <dbReference type="Proteomes" id="UP000319335"/>
    </source>
</evidence>
<organism evidence="2 3">
    <name type="scientific">Methanolobus vulcani</name>
    <dbReference type="NCBI Taxonomy" id="38026"/>
    <lineage>
        <taxon>Archaea</taxon>
        <taxon>Methanobacteriati</taxon>
        <taxon>Methanobacteriota</taxon>
        <taxon>Stenosarchaea group</taxon>
        <taxon>Methanomicrobia</taxon>
        <taxon>Methanosarcinales</taxon>
        <taxon>Methanosarcinaceae</taxon>
        <taxon>Methanolobus</taxon>
    </lineage>
</organism>
<feature type="transmembrane region" description="Helical" evidence="1">
    <location>
        <begin position="384"/>
        <end position="402"/>
    </location>
</feature>
<dbReference type="Gene3D" id="1.25.10.10">
    <property type="entry name" value="Leucine-rich Repeat Variant"/>
    <property type="match status" value="2"/>
</dbReference>
<accession>A0A7Z8KRZ9</accession>
<keyword evidence="1" id="KW-1133">Transmembrane helix</keyword>
<protein>
    <submittedName>
        <fullName evidence="2">HEAT repeat domain-containing protein</fullName>
    </submittedName>
</protein>
<dbReference type="SUPFAM" id="SSF48371">
    <property type="entry name" value="ARM repeat"/>
    <property type="match status" value="1"/>
</dbReference>
<dbReference type="SMART" id="SM00567">
    <property type="entry name" value="EZ_HEAT"/>
    <property type="match status" value="4"/>
</dbReference>
<evidence type="ECO:0000313" key="2">
    <source>
        <dbReference type="EMBL" id="TQD28419.1"/>
    </source>
</evidence>
<reference evidence="2 3" key="1">
    <citation type="submission" date="2019-06" db="EMBL/GenBank/DDBJ databases">
        <title>Draft genome sequence of Methanolobus vulcani B1d.</title>
        <authorList>
            <person name="Creighbaum A.J."/>
            <person name="Ticak T."/>
            <person name="Hariraju D."/>
            <person name="Arivett B.A."/>
            <person name="Ferguson D.J.Jr."/>
        </authorList>
    </citation>
    <scope>NUCLEOTIDE SEQUENCE [LARGE SCALE GENOMIC DNA]</scope>
    <source>
        <strain evidence="2 3">B1d</strain>
    </source>
</reference>
<dbReference type="PANTHER" id="PTHR12697">
    <property type="entry name" value="PBS LYASE HEAT-LIKE PROTEIN"/>
    <property type="match status" value="1"/>
</dbReference>
<dbReference type="OrthoDB" id="10495at2157"/>
<dbReference type="Pfam" id="PF13646">
    <property type="entry name" value="HEAT_2"/>
    <property type="match status" value="2"/>
</dbReference>
<evidence type="ECO:0000256" key="1">
    <source>
        <dbReference type="SAM" id="Phobius"/>
    </source>
</evidence>
<dbReference type="GO" id="GO:0016491">
    <property type="term" value="F:oxidoreductase activity"/>
    <property type="evidence" value="ECO:0007669"/>
    <property type="project" value="TreeGrafter"/>
</dbReference>
<dbReference type="EMBL" id="VIAQ01000006">
    <property type="protein sequence ID" value="TQD28419.1"/>
    <property type="molecule type" value="Genomic_DNA"/>
</dbReference>
<keyword evidence="1" id="KW-0472">Membrane</keyword>
<proteinExistence type="predicted"/>
<dbReference type="Proteomes" id="UP000319335">
    <property type="component" value="Unassembled WGS sequence"/>
</dbReference>
<dbReference type="InterPro" id="IPR016024">
    <property type="entry name" value="ARM-type_fold"/>
</dbReference>
<gene>
    <name evidence="2" type="ORF">FKV42_01810</name>
</gene>
<comment type="caution">
    <text evidence="2">The sequence shown here is derived from an EMBL/GenBank/DDBJ whole genome shotgun (WGS) entry which is preliminary data.</text>
</comment>
<dbReference type="InterPro" id="IPR004155">
    <property type="entry name" value="PBS_lyase_HEAT"/>
</dbReference>
<name>A0A7Z8KRZ9_9EURY</name>
<dbReference type="InterPro" id="IPR011989">
    <property type="entry name" value="ARM-like"/>
</dbReference>
<dbReference type="PANTHER" id="PTHR12697:SF5">
    <property type="entry name" value="DEOXYHYPUSINE HYDROXYLASE"/>
    <property type="match status" value="1"/>
</dbReference>
<keyword evidence="3" id="KW-1185">Reference proteome</keyword>
<keyword evidence="1" id="KW-0812">Transmembrane</keyword>